<dbReference type="Proteomes" id="UP000238348">
    <property type="component" value="Chromosome"/>
</dbReference>
<dbReference type="RefSeq" id="WP_104978272.1">
    <property type="nucleotide sequence ID" value="NZ_CP012673.1"/>
</dbReference>
<proteinExistence type="predicted"/>
<name>A0A2L0EME1_SORCE</name>
<evidence type="ECO:0000313" key="1">
    <source>
        <dbReference type="EMBL" id="AUX40473.1"/>
    </source>
</evidence>
<accession>A0A2L0EME1</accession>
<protein>
    <submittedName>
        <fullName evidence="1">Uncharacterized protein</fullName>
    </submittedName>
</protein>
<sequence length="151" mass="16763">MAYPTKIKKKKIGGVKVTAKCFKRNLRVYKDIGGKVWIHGRKRKWKKKGVDVHLTNYYFIRDPRTTGANPLPVLVATGPASFHNKRNNVHKHFAFGIGVKVKFDGTPTVGPVQGPVSMPLIGVISRAVVQIGGEAREFITQKGTVPDNFQL</sequence>
<reference evidence="1 2" key="1">
    <citation type="submission" date="2015-09" db="EMBL/GenBank/DDBJ databases">
        <title>Sorangium comparison.</title>
        <authorList>
            <person name="Zaburannyi N."/>
            <person name="Bunk B."/>
            <person name="Overmann J."/>
            <person name="Mueller R."/>
        </authorList>
    </citation>
    <scope>NUCLEOTIDE SEQUENCE [LARGE SCALE GENOMIC DNA]</scope>
    <source>
        <strain evidence="1 2">So ce26</strain>
    </source>
</reference>
<organism evidence="1 2">
    <name type="scientific">Sorangium cellulosum</name>
    <name type="common">Polyangium cellulosum</name>
    <dbReference type="NCBI Taxonomy" id="56"/>
    <lineage>
        <taxon>Bacteria</taxon>
        <taxon>Pseudomonadati</taxon>
        <taxon>Myxococcota</taxon>
        <taxon>Polyangia</taxon>
        <taxon>Polyangiales</taxon>
        <taxon>Polyangiaceae</taxon>
        <taxon>Sorangium</taxon>
    </lineage>
</organism>
<dbReference type="EMBL" id="CP012673">
    <property type="protein sequence ID" value="AUX40473.1"/>
    <property type="molecule type" value="Genomic_DNA"/>
</dbReference>
<evidence type="ECO:0000313" key="2">
    <source>
        <dbReference type="Proteomes" id="UP000238348"/>
    </source>
</evidence>
<dbReference type="AlphaFoldDB" id="A0A2L0EME1"/>
<gene>
    <name evidence="1" type="ORF">SOCE26_018740</name>
</gene>